<reference evidence="1 2" key="1">
    <citation type="journal article" date="2016" name="Nat. Commun.">
        <title>Thousands of microbial genomes shed light on interconnected biogeochemical processes in an aquifer system.</title>
        <authorList>
            <person name="Anantharaman K."/>
            <person name="Brown C.T."/>
            <person name="Hug L.A."/>
            <person name="Sharon I."/>
            <person name="Castelle C.J."/>
            <person name="Probst A.J."/>
            <person name="Thomas B.C."/>
            <person name="Singh A."/>
            <person name="Wilkins M.J."/>
            <person name="Karaoz U."/>
            <person name="Brodie E.L."/>
            <person name="Williams K.H."/>
            <person name="Hubbard S.S."/>
            <person name="Banfield J.F."/>
        </authorList>
    </citation>
    <scope>NUCLEOTIDE SEQUENCE [LARGE SCALE GENOMIC DNA]</scope>
    <source>
        <strain evidence="2">RIFCSPLOWO2_12_FULL_64_10</strain>
    </source>
</reference>
<dbReference type="Gene3D" id="3.90.180.10">
    <property type="entry name" value="Medium-chain alcohol dehydrogenases, catalytic domain"/>
    <property type="match status" value="1"/>
</dbReference>
<organism evidence="1 2">
    <name type="scientific">Handelsmanbacteria sp. (strain RIFCSPLOWO2_12_FULL_64_10)</name>
    <dbReference type="NCBI Taxonomy" id="1817868"/>
    <lineage>
        <taxon>Bacteria</taxon>
        <taxon>Candidatus Handelsmaniibacteriota</taxon>
    </lineage>
</organism>
<proteinExistence type="predicted"/>
<gene>
    <name evidence="1" type="ORF">A3F84_10945</name>
</gene>
<evidence type="ECO:0008006" key="3">
    <source>
        <dbReference type="Google" id="ProtNLM"/>
    </source>
</evidence>
<protein>
    <recommendedName>
        <fullName evidence="3">Alcohol dehydrogenase-like C-terminal domain-containing protein</fullName>
    </recommendedName>
</protein>
<dbReference type="AlphaFoldDB" id="A0A1F6C5T3"/>
<accession>A0A1F6C5T3</accession>
<evidence type="ECO:0000313" key="1">
    <source>
        <dbReference type="EMBL" id="OGG44453.1"/>
    </source>
</evidence>
<comment type="caution">
    <text evidence="1">The sequence shown here is derived from an EMBL/GenBank/DDBJ whole genome shotgun (WGS) entry which is preliminary data.</text>
</comment>
<name>A0A1F6C5T3_HANXR</name>
<dbReference type="Proteomes" id="UP000178606">
    <property type="component" value="Unassembled WGS sequence"/>
</dbReference>
<dbReference type="EMBL" id="MFKF01000403">
    <property type="protein sequence ID" value="OGG44453.1"/>
    <property type="molecule type" value="Genomic_DNA"/>
</dbReference>
<evidence type="ECO:0000313" key="2">
    <source>
        <dbReference type="Proteomes" id="UP000178606"/>
    </source>
</evidence>
<sequence>MLDCSPIGIVGRHMWRTWETMQALLDGGLDPTPVITHTFKLSEYEAAIETIKGGACGKVVLKP</sequence>